<reference evidence="8 9" key="1">
    <citation type="journal article" date="2011" name="PLoS Genet.">
        <title>Genome sequencing and comparative transcriptomics of the model entomopathogenic fungi Metarhizium anisopliae and M. acridum.</title>
        <authorList>
            <person name="Gao Q."/>
            <person name="Jin K."/>
            <person name="Ying S.H."/>
            <person name="Zhang Y."/>
            <person name="Xiao G."/>
            <person name="Shang Y."/>
            <person name="Duan Z."/>
            <person name="Hu X."/>
            <person name="Xie X.Q."/>
            <person name="Zhou G."/>
            <person name="Peng G."/>
            <person name="Luo Z."/>
            <person name="Huang W."/>
            <person name="Wang B."/>
            <person name="Fang W."/>
            <person name="Wang S."/>
            <person name="Zhong Y."/>
            <person name="Ma L.J."/>
            <person name="St Leger R.J."/>
            <person name="Zhao G.P."/>
            <person name="Pei Y."/>
            <person name="Feng M.G."/>
            <person name="Xia Y."/>
            <person name="Wang C."/>
        </authorList>
    </citation>
    <scope>NUCLEOTIDE SEQUENCE [LARGE SCALE GENOMIC DNA]</scope>
    <source>
        <strain evidence="8 9">CQMa 102</strain>
    </source>
</reference>
<dbReference type="InParanoid" id="E9E6Z9"/>
<feature type="transmembrane region" description="Helical" evidence="7">
    <location>
        <begin position="582"/>
        <end position="605"/>
    </location>
</feature>
<keyword evidence="5 7" id="KW-0472">Membrane</keyword>
<protein>
    <submittedName>
        <fullName evidence="8">Phthalate transporter, putative</fullName>
    </submittedName>
</protein>
<feature type="transmembrane region" description="Helical" evidence="7">
    <location>
        <begin position="651"/>
        <end position="672"/>
    </location>
</feature>
<feature type="transmembrane region" description="Helical" evidence="7">
    <location>
        <begin position="782"/>
        <end position="803"/>
    </location>
</feature>
<dbReference type="eggNOG" id="KOG2533">
    <property type="taxonomic scope" value="Eukaryota"/>
</dbReference>
<feature type="transmembrane region" description="Helical" evidence="7">
    <location>
        <begin position="617"/>
        <end position="639"/>
    </location>
</feature>
<dbReference type="Gene3D" id="1.20.1250.20">
    <property type="entry name" value="MFS general substrate transporter like domains"/>
    <property type="match status" value="2"/>
</dbReference>
<evidence type="ECO:0000313" key="9">
    <source>
        <dbReference type="Proteomes" id="UP000002499"/>
    </source>
</evidence>
<comment type="subcellular location">
    <subcellularLocation>
        <location evidence="1">Membrane</location>
        <topology evidence="1">Multi-pass membrane protein</topology>
    </subcellularLocation>
</comment>
<gene>
    <name evidence="8" type="ORF">MAC_05635</name>
</gene>
<keyword evidence="3 7" id="KW-0812">Transmembrane</keyword>
<keyword evidence="4 7" id="KW-1133">Transmembrane helix</keyword>
<evidence type="ECO:0000256" key="5">
    <source>
        <dbReference type="ARBA" id="ARBA00023136"/>
    </source>
</evidence>
<dbReference type="OrthoDB" id="3639251at2759"/>
<feature type="region of interest" description="Disordered" evidence="6">
    <location>
        <begin position="420"/>
        <end position="453"/>
    </location>
</feature>
<dbReference type="InterPro" id="IPR011701">
    <property type="entry name" value="MFS"/>
</dbReference>
<proteinExistence type="predicted"/>
<feature type="transmembrane region" description="Helical" evidence="7">
    <location>
        <begin position="756"/>
        <end position="775"/>
    </location>
</feature>
<name>E9E6Z9_METAQ</name>
<evidence type="ECO:0000256" key="6">
    <source>
        <dbReference type="SAM" id="MobiDB-lite"/>
    </source>
</evidence>
<dbReference type="EMBL" id="GL698513">
    <property type="protein sequence ID" value="EFY88294.1"/>
    <property type="molecule type" value="Genomic_DNA"/>
</dbReference>
<dbReference type="HOGENOM" id="CLU_012384_0_0_1"/>
<dbReference type="GO" id="GO:0022857">
    <property type="term" value="F:transmembrane transporter activity"/>
    <property type="evidence" value="ECO:0007669"/>
    <property type="project" value="InterPro"/>
</dbReference>
<organism evidence="9">
    <name type="scientific">Metarhizium acridum (strain CQMa 102)</name>
    <dbReference type="NCBI Taxonomy" id="655827"/>
    <lineage>
        <taxon>Eukaryota</taxon>
        <taxon>Fungi</taxon>
        <taxon>Dikarya</taxon>
        <taxon>Ascomycota</taxon>
        <taxon>Pezizomycotina</taxon>
        <taxon>Sordariomycetes</taxon>
        <taxon>Hypocreomycetidae</taxon>
        <taxon>Hypocreales</taxon>
        <taxon>Clavicipitaceae</taxon>
        <taxon>Metarhizium</taxon>
    </lineage>
</organism>
<dbReference type="SUPFAM" id="SSF103473">
    <property type="entry name" value="MFS general substrate transporter"/>
    <property type="match status" value="2"/>
</dbReference>
<keyword evidence="9" id="KW-1185">Reference proteome</keyword>
<evidence type="ECO:0000256" key="1">
    <source>
        <dbReference type="ARBA" id="ARBA00004141"/>
    </source>
</evidence>
<feature type="compositionally biased region" description="Polar residues" evidence="6">
    <location>
        <begin position="424"/>
        <end position="434"/>
    </location>
</feature>
<dbReference type="PANTHER" id="PTHR43791">
    <property type="entry name" value="PERMEASE-RELATED"/>
    <property type="match status" value="1"/>
</dbReference>
<evidence type="ECO:0000256" key="2">
    <source>
        <dbReference type="ARBA" id="ARBA00022448"/>
    </source>
</evidence>
<dbReference type="AlphaFoldDB" id="E9E6Z9"/>
<feature type="transmembrane region" description="Helical" evidence="7">
    <location>
        <begin position="870"/>
        <end position="891"/>
    </location>
</feature>
<evidence type="ECO:0000256" key="7">
    <source>
        <dbReference type="SAM" id="Phobius"/>
    </source>
</evidence>
<evidence type="ECO:0000256" key="4">
    <source>
        <dbReference type="ARBA" id="ARBA00022989"/>
    </source>
</evidence>
<feature type="transmembrane region" description="Helical" evidence="7">
    <location>
        <begin position="684"/>
        <end position="709"/>
    </location>
</feature>
<feature type="transmembrane region" description="Helical" evidence="7">
    <location>
        <begin position="528"/>
        <end position="550"/>
    </location>
</feature>
<dbReference type="PANTHER" id="PTHR43791:SF47">
    <property type="entry name" value="MAJOR FACILITATOR SUPERFAMILY (MFS) PROFILE DOMAIN-CONTAINING PROTEIN-RELATED"/>
    <property type="match status" value="1"/>
</dbReference>
<evidence type="ECO:0000256" key="3">
    <source>
        <dbReference type="ARBA" id="ARBA00022692"/>
    </source>
</evidence>
<dbReference type="Proteomes" id="UP000002499">
    <property type="component" value="Unassembled WGS sequence"/>
</dbReference>
<dbReference type="Pfam" id="PF07690">
    <property type="entry name" value="MFS_1"/>
    <property type="match status" value="1"/>
</dbReference>
<dbReference type="GO" id="GO:0016020">
    <property type="term" value="C:membrane"/>
    <property type="evidence" value="ECO:0007669"/>
    <property type="project" value="UniProtKB-SubCell"/>
</dbReference>
<dbReference type="InterPro" id="IPR010775">
    <property type="entry name" value="DUF1365"/>
</dbReference>
<dbReference type="InterPro" id="IPR036259">
    <property type="entry name" value="MFS_trans_sf"/>
</dbReference>
<keyword evidence="2" id="KW-0813">Transport</keyword>
<accession>E9E6Z9</accession>
<evidence type="ECO:0000313" key="8">
    <source>
        <dbReference type="EMBL" id="EFY88294.1"/>
    </source>
</evidence>
<feature type="transmembrane region" description="Helical" evidence="7">
    <location>
        <begin position="809"/>
        <end position="830"/>
    </location>
</feature>
<feature type="transmembrane region" description="Helical" evidence="7">
    <location>
        <begin position="903"/>
        <end position="926"/>
    </location>
</feature>
<sequence>MVAKGLASRFAQGPFKSYRTQSLGTARDIVPVANWPFRKQGLNPADFPYVYLLTSPRFLNYAFNPASFWYLYTADMSLKYVIAEVNNTFDERRMYLFPGSGSPGVFRQTLGKDFHVSPFNSRKGAYTLSTLDPANEGEISVAITLRSSKGRPKLVARWWSVAPAMDPRMPSTTQALWLLTCWGSSILTTCRGIPHWPLAPLAIVLARVHKLEIWYRPEPSPSALPRRPTATENFLQSVFVQYMEYLVGTAPDKHRLLTRREGQDGGKSCSNGYSLLHLRLVQQPSREVLSLRVHTPQFYRQLITYGTLSDYLSYTLLHPYEENHTAWSSDAQALIHAIQNCESATSRRVPRQRPHIQEVLVKILCAISRQVRTQTQASSRLQRAAPMDAPAAYPKTNISMFGGPGWLRELKLPCYRVLTRGRDPSTSQPSTPRATSYVGRTPPGTMAKPEYASSHTERQIAVPSLQAHRNVDEDEVYSLQEQKRIIRRILVTVLACLYVISLVDRVNISTAALAHLNSDLALQTGARYSIVISAFFITYTLFQPLGTVLTRKIGPRLFLSSIAMAWGLVMIGNGFVDSWQTLAGLRVLVGVFEAGYFPGAVYLLSTWYTRFDMQKRYTVFYGVGVFEAGYFPGAVYLLSTWYTRFDMQKRYTVFYGVGCVAGALGGILAFGLSQMNGLAGLRGWRWIFIIEGVLSCVGALASYVFLVGFPEEADQSWNFITRQERDFIIRRVNRDRGDAVTEPFSLGAFLAPAADFKIWIFAFIFFCVTTVGYSINYFLPMILLGMVPPWVFTGLLMYAQAWLGDRYRLRGPIIAFNAILALVGLMLMAFHHAYPVRYTGVFFVVAGASGNTPPVLTYQANNIRGHWKRAFCSATLVGFGGIGGIAGALVFRSQDQPRYLPGIYASIACNVCILLCTGGLSIWFWLEAGYENWIPSSRLCHLAAQEVDSLSHSLIRSRQGFSYGADDGLGAEMSETAEQTSNTIGFLA</sequence>
<feature type="transmembrane region" description="Helical" evidence="7">
    <location>
        <begin position="557"/>
        <end position="576"/>
    </location>
</feature>
<dbReference type="Pfam" id="PF07103">
    <property type="entry name" value="DUF1365"/>
    <property type="match status" value="1"/>
</dbReference>